<dbReference type="EMBL" id="GG704916">
    <property type="protein sequence ID" value="KJF61594.1"/>
    <property type="molecule type" value="Genomic_DNA"/>
</dbReference>
<dbReference type="GeneID" id="24165387"/>
<reference evidence="2" key="2">
    <citation type="journal article" date="2010" name="Genome Res.">
        <title>Population genomic sequencing of Coccidioides fungi reveals recent hybridization and transposon control.</title>
        <authorList>
            <person name="Neafsey D.E."/>
            <person name="Barker B.M."/>
            <person name="Sharpton T.J."/>
            <person name="Stajich J.E."/>
            <person name="Park D.J."/>
            <person name="Whiston E."/>
            <person name="Hung C.-Y."/>
            <person name="McMahan C."/>
            <person name="White J."/>
            <person name="Sykes S."/>
            <person name="Heiman D."/>
            <person name="Young S."/>
            <person name="Zeng Q."/>
            <person name="Abouelleil A."/>
            <person name="Aftuck L."/>
            <person name="Bessette D."/>
            <person name="Brown A."/>
            <person name="FitzGerald M."/>
            <person name="Lui A."/>
            <person name="Macdonald J.P."/>
            <person name="Priest M."/>
            <person name="Orbach M.J."/>
            <person name="Galgiani J.N."/>
            <person name="Kirkland T.N."/>
            <person name="Cole G.T."/>
            <person name="Birren B.W."/>
            <person name="Henn M.R."/>
            <person name="Taylor J.W."/>
            <person name="Rounsley S.D."/>
        </authorList>
    </citation>
    <scope>GENOME REANNOTATION</scope>
    <source>
        <strain evidence="2">RS</strain>
    </source>
</reference>
<dbReference type="KEGG" id="cim:CIMG_13760"/>
<reference evidence="2" key="1">
    <citation type="journal article" date="2009" name="Genome Res.">
        <title>Comparative genomic analyses of the human fungal pathogens Coccidioides and their relatives.</title>
        <authorList>
            <person name="Sharpton T.J."/>
            <person name="Stajich J.E."/>
            <person name="Rounsley S.D."/>
            <person name="Gardner M.J."/>
            <person name="Wortman J.R."/>
            <person name="Jordar V.S."/>
            <person name="Maiti R."/>
            <person name="Kodira C.D."/>
            <person name="Neafsey D.E."/>
            <person name="Zeng Q."/>
            <person name="Hung C.-Y."/>
            <person name="McMahan C."/>
            <person name="Muszewska A."/>
            <person name="Grynberg M."/>
            <person name="Mandel M.A."/>
            <person name="Kellner E.M."/>
            <person name="Barker B.M."/>
            <person name="Galgiani J.N."/>
            <person name="Orbach M.J."/>
            <person name="Kirkland T.N."/>
            <person name="Cole G.T."/>
            <person name="Henn M.R."/>
            <person name="Birren B.W."/>
            <person name="Taylor J.W."/>
        </authorList>
    </citation>
    <scope>NUCLEOTIDE SEQUENCE [LARGE SCALE GENOMIC DNA]</scope>
    <source>
        <strain evidence="2">RS</strain>
    </source>
</reference>
<sequence length="166" mass="18704">MYDWWSAHLLEWKRSRRHPSSSLTVKNSRVKNRILHENAVVFKIWIFFGHFHPAGIFLGAYGKVTGCAESMTATKDSYSLPFLAAQGISRNRWIDLQELRVTFTRQPANRSGVSQADEKLNREVVIIATCARRGSSFSTPPVRVVAADQTDEWPRTANTLTARGAG</sequence>
<organism evidence="1 2">
    <name type="scientific">Coccidioides immitis (strain RS)</name>
    <name type="common">Valley fever fungus</name>
    <dbReference type="NCBI Taxonomy" id="246410"/>
    <lineage>
        <taxon>Eukaryota</taxon>
        <taxon>Fungi</taxon>
        <taxon>Dikarya</taxon>
        <taxon>Ascomycota</taxon>
        <taxon>Pezizomycotina</taxon>
        <taxon>Eurotiomycetes</taxon>
        <taxon>Eurotiomycetidae</taxon>
        <taxon>Onygenales</taxon>
        <taxon>Onygenaceae</taxon>
        <taxon>Coccidioides</taxon>
    </lineage>
</organism>
<keyword evidence="2" id="KW-1185">Reference proteome</keyword>
<dbReference type="Proteomes" id="UP000001261">
    <property type="component" value="Unassembled WGS sequence"/>
</dbReference>
<proteinExistence type="predicted"/>
<dbReference type="VEuPathDB" id="FungiDB:CIMG_13760"/>
<dbReference type="RefSeq" id="XP_004446429.1">
    <property type="nucleotide sequence ID" value="XM_004446372.1"/>
</dbReference>
<protein>
    <submittedName>
        <fullName evidence="1">Uncharacterized protein</fullName>
    </submittedName>
</protein>
<evidence type="ECO:0000313" key="1">
    <source>
        <dbReference type="EMBL" id="KJF61594.1"/>
    </source>
</evidence>
<evidence type="ECO:0000313" key="2">
    <source>
        <dbReference type="Proteomes" id="UP000001261"/>
    </source>
</evidence>
<dbReference type="InParanoid" id="A0A0D8JWT3"/>
<name>A0A0D8JWT3_COCIM</name>
<gene>
    <name evidence="1" type="ORF">CIMG_13760</name>
</gene>
<accession>A0A0D8JWT3</accession>
<dbReference type="AlphaFoldDB" id="A0A0D8JWT3"/>